<accession>A0A2I0K526</accession>
<dbReference type="Proteomes" id="UP000233551">
    <property type="component" value="Unassembled WGS sequence"/>
</dbReference>
<organism evidence="2 3">
    <name type="scientific">Punica granatum</name>
    <name type="common">Pomegranate</name>
    <dbReference type="NCBI Taxonomy" id="22663"/>
    <lineage>
        <taxon>Eukaryota</taxon>
        <taxon>Viridiplantae</taxon>
        <taxon>Streptophyta</taxon>
        <taxon>Embryophyta</taxon>
        <taxon>Tracheophyta</taxon>
        <taxon>Spermatophyta</taxon>
        <taxon>Magnoliopsida</taxon>
        <taxon>eudicotyledons</taxon>
        <taxon>Gunneridae</taxon>
        <taxon>Pentapetalae</taxon>
        <taxon>rosids</taxon>
        <taxon>malvids</taxon>
        <taxon>Myrtales</taxon>
        <taxon>Lythraceae</taxon>
        <taxon>Punica</taxon>
    </lineage>
</organism>
<evidence type="ECO:0000256" key="1">
    <source>
        <dbReference type="SAM" id="MobiDB-lite"/>
    </source>
</evidence>
<keyword evidence="3" id="KW-1185">Reference proteome</keyword>
<dbReference type="AlphaFoldDB" id="A0A2I0K526"/>
<protein>
    <submittedName>
        <fullName evidence="2">Uncharacterized protein</fullName>
    </submittedName>
</protein>
<evidence type="ECO:0000313" key="2">
    <source>
        <dbReference type="EMBL" id="PKI63651.1"/>
    </source>
</evidence>
<feature type="compositionally biased region" description="Acidic residues" evidence="1">
    <location>
        <begin position="125"/>
        <end position="145"/>
    </location>
</feature>
<feature type="compositionally biased region" description="Basic and acidic residues" evidence="1">
    <location>
        <begin position="146"/>
        <end position="156"/>
    </location>
</feature>
<feature type="compositionally biased region" description="Low complexity" evidence="1">
    <location>
        <begin position="46"/>
        <end position="55"/>
    </location>
</feature>
<dbReference type="EMBL" id="PGOL01000879">
    <property type="protein sequence ID" value="PKI63651.1"/>
    <property type="molecule type" value="Genomic_DNA"/>
</dbReference>
<feature type="region of interest" description="Disordered" evidence="1">
    <location>
        <begin position="95"/>
        <end position="156"/>
    </location>
</feature>
<gene>
    <name evidence="2" type="ORF">CRG98_015969</name>
</gene>
<feature type="region of interest" description="Disordered" evidence="1">
    <location>
        <begin position="36"/>
        <end position="66"/>
    </location>
</feature>
<comment type="caution">
    <text evidence="2">The sequence shown here is derived from an EMBL/GenBank/DDBJ whole genome shotgun (WGS) entry which is preliminary data.</text>
</comment>
<feature type="compositionally biased region" description="Gly residues" evidence="1">
    <location>
        <begin position="101"/>
        <end position="124"/>
    </location>
</feature>
<sequence length="156" mass="16003">MHRLHLPDLPLLKAIPEAHQNQEAEHCVLEVVHGPHRRLGAGSPEPVQQDVQDPPACSGIGPDAGRVQDLRGQVAAEDPPRGAVEGGADVVLVAAQDLDDGQGGGAGKGEGARGKLGAGGGGGGEEAEEGLDEAGEAEGHDDDEPELHGRLRQRVE</sequence>
<reference evidence="2 3" key="1">
    <citation type="submission" date="2017-11" db="EMBL/GenBank/DDBJ databases">
        <title>De-novo sequencing of pomegranate (Punica granatum L.) genome.</title>
        <authorList>
            <person name="Akparov Z."/>
            <person name="Amiraslanov A."/>
            <person name="Hajiyeva S."/>
            <person name="Abbasov M."/>
            <person name="Kaur K."/>
            <person name="Hamwieh A."/>
            <person name="Solovyev V."/>
            <person name="Salamov A."/>
            <person name="Braich B."/>
            <person name="Kosarev P."/>
            <person name="Mahmoud A."/>
            <person name="Hajiyev E."/>
            <person name="Babayeva S."/>
            <person name="Izzatullayeva V."/>
            <person name="Mammadov A."/>
            <person name="Mammadov A."/>
            <person name="Sharifova S."/>
            <person name="Ojaghi J."/>
            <person name="Eynullazada K."/>
            <person name="Bayramov B."/>
            <person name="Abdulazimova A."/>
            <person name="Shahmuradov I."/>
        </authorList>
    </citation>
    <scope>NUCLEOTIDE SEQUENCE [LARGE SCALE GENOMIC DNA]</scope>
    <source>
        <strain evidence="3">cv. AG2017</strain>
        <tissue evidence="2">Leaf</tissue>
    </source>
</reference>
<proteinExistence type="predicted"/>
<evidence type="ECO:0000313" key="3">
    <source>
        <dbReference type="Proteomes" id="UP000233551"/>
    </source>
</evidence>
<name>A0A2I0K526_PUNGR</name>